<gene>
    <name evidence="1" type="ORF">H9622_05840</name>
</gene>
<accession>A0ABR8X1P2</accession>
<proteinExistence type="predicted"/>
<dbReference type="Proteomes" id="UP000602532">
    <property type="component" value="Unassembled WGS sequence"/>
</dbReference>
<organism evidence="1 2">
    <name type="scientific">Microbacterium gallinarum</name>
    <dbReference type="NCBI Taxonomy" id="2762209"/>
    <lineage>
        <taxon>Bacteria</taxon>
        <taxon>Bacillati</taxon>
        <taxon>Actinomycetota</taxon>
        <taxon>Actinomycetes</taxon>
        <taxon>Micrococcales</taxon>
        <taxon>Microbacteriaceae</taxon>
        <taxon>Microbacterium</taxon>
    </lineage>
</organism>
<comment type="caution">
    <text evidence="1">The sequence shown here is derived from an EMBL/GenBank/DDBJ whole genome shotgun (WGS) entry which is preliminary data.</text>
</comment>
<dbReference type="RefSeq" id="WP_191765103.1">
    <property type="nucleotide sequence ID" value="NZ_JACSPM010000001.1"/>
</dbReference>
<evidence type="ECO:0000313" key="2">
    <source>
        <dbReference type="Proteomes" id="UP000602532"/>
    </source>
</evidence>
<evidence type="ECO:0000313" key="1">
    <source>
        <dbReference type="EMBL" id="MBD8023113.1"/>
    </source>
</evidence>
<name>A0ABR8X1P2_9MICO</name>
<protein>
    <submittedName>
        <fullName evidence="1">Uncharacterized protein</fullName>
    </submittedName>
</protein>
<sequence length="155" mass="15542">MLGHHRVSVLMLTLAGLAALNGCAPAPSSAEGGFGLPRLPAAEAEGIATDAESLEGALQVGPNGCFLFAVPGDSAAPAHGTWIVWPEAAEQDGAAVVLADGTRLGDGDALTGAGEVVGLEALPDGMSDSSYFGSFGRFCGADERRVLVLTSMTTD</sequence>
<dbReference type="EMBL" id="JACSPM010000001">
    <property type="protein sequence ID" value="MBD8023113.1"/>
    <property type="molecule type" value="Genomic_DNA"/>
</dbReference>
<reference evidence="1 2" key="1">
    <citation type="submission" date="2020-08" db="EMBL/GenBank/DDBJ databases">
        <title>A Genomic Blueprint of the Chicken Gut Microbiome.</title>
        <authorList>
            <person name="Gilroy R."/>
            <person name="Ravi A."/>
            <person name="Getino M."/>
            <person name="Pursley I."/>
            <person name="Horton D.L."/>
            <person name="Alikhan N.-F."/>
            <person name="Baker D."/>
            <person name="Gharbi K."/>
            <person name="Hall N."/>
            <person name="Watson M."/>
            <person name="Adriaenssens E.M."/>
            <person name="Foster-Nyarko E."/>
            <person name="Jarju S."/>
            <person name="Secka A."/>
            <person name="Antonio M."/>
            <person name="Oren A."/>
            <person name="Chaudhuri R."/>
            <person name="La Ragione R.M."/>
            <person name="Hildebrand F."/>
            <person name="Pallen M.J."/>
        </authorList>
    </citation>
    <scope>NUCLEOTIDE SEQUENCE [LARGE SCALE GENOMIC DNA]</scope>
    <source>
        <strain evidence="1 2">Sa1CUA4</strain>
    </source>
</reference>
<keyword evidence="2" id="KW-1185">Reference proteome</keyword>